<dbReference type="EC" id="5.3.1.8" evidence="3"/>
<geneLocation type="plasmid" evidence="7 9">
    <name>pLPCN-2</name>
</geneLocation>
<dbReference type="CDD" id="cd07010">
    <property type="entry name" value="cupin_PMI_type_I_N_bac"/>
    <property type="match status" value="1"/>
</dbReference>
<organism evidence="6 8">
    <name type="scientific">Lacticaseibacillus paracasei</name>
    <name type="common">Lactobacillus paracasei</name>
    <dbReference type="NCBI Taxonomy" id="1597"/>
    <lineage>
        <taxon>Bacteria</taxon>
        <taxon>Bacillati</taxon>
        <taxon>Bacillota</taxon>
        <taxon>Bacilli</taxon>
        <taxon>Lactobacillales</taxon>
        <taxon>Lactobacillaceae</taxon>
        <taxon>Lacticaseibacillus</taxon>
    </lineage>
</organism>
<evidence type="ECO:0000313" key="6">
    <source>
        <dbReference type="EMBL" id="PLC44950.1"/>
    </source>
</evidence>
<dbReference type="EMBL" id="PKQJ01000036">
    <property type="protein sequence ID" value="PLC44950.1"/>
    <property type="molecule type" value="Genomic_DNA"/>
</dbReference>
<accession>A0AB36X747</accession>
<feature type="active site" evidence="5">
    <location>
        <position position="185"/>
    </location>
</feature>
<dbReference type="Gene3D" id="2.60.120.10">
    <property type="entry name" value="Jelly Rolls"/>
    <property type="match status" value="1"/>
</dbReference>
<dbReference type="GO" id="GO:0004476">
    <property type="term" value="F:mannose-6-phosphate isomerase activity"/>
    <property type="evidence" value="ECO:0007669"/>
    <property type="project" value="UniProtKB-UniRule"/>
</dbReference>
<dbReference type="KEGG" id="lcs:LCBD_0632"/>
<protein>
    <recommendedName>
        <fullName evidence="3">Mannose-6-phosphate isomerase</fullName>
        <ecNumber evidence="3">5.3.1.8</ecNumber>
    </recommendedName>
</protein>
<evidence type="ECO:0000256" key="4">
    <source>
        <dbReference type="PIRSR" id="PIRSR036894-1"/>
    </source>
</evidence>
<evidence type="ECO:0000256" key="3">
    <source>
        <dbReference type="PIRNR" id="PIRNR036894"/>
    </source>
</evidence>
<dbReference type="InterPro" id="IPR011051">
    <property type="entry name" value="RmlC_Cupin_sf"/>
</dbReference>
<dbReference type="GO" id="GO:0005975">
    <property type="term" value="P:carbohydrate metabolic process"/>
    <property type="evidence" value="ECO:0007669"/>
    <property type="project" value="UniProtKB-UniRule"/>
</dbReference>
<dbReference type="PANTHER" id="PTHR42742:SF3">
    <property type="entry name" value="FRUCTOKINASE"/>
    <property type="match status" value="1"/>
</dbReference>
<feature type="binding site" evidence="4">
    <location>
        <position position="92"/>
    </location>
    <ligand>
        <name>Zn(2+)</name>
        <dbReference type="ChEBI" id="CHEBI:29105"/>
    </ligand>
</feature>
<dbReference type="KEGG" id="lce:LC2W_0634"/>
<evidence type="ECO:0000313" key="8">
    <source>
        <dbReference type="Proteomes" id="UP000234512"/>
    </source>
</evidence>
<proteinExistence type="inferred from homology"/>
<comment type="catalytic activity">
    <reaction evidence="3">
        <text>D-mannose 6-phosphate = D-fructose 6-phosphate</text>
        <dbReference type="Rhea" id="RHEA:12356"/>
        <dbReference type="ChEBI" id="CHEBI:58735"/>
        <dbReference type="ChEBI" id="CHEBI:61527"/>
        <dbReference type="EC" id="5.3.1.8"/>
    </reaction>
</comment>
<dbReference type="PANTHER" id="PTHR42742">
    <property type="entry name" value="TRANSCRIPTIONAL REPRESSOR MPRA"/>
    <property type="match status" value="1"/>
</dbReference>
<name>A0AB36X747_LACPA</name>
<keyword evidence="1 3" id="KW-0479">Metal-binding</keyword>
<dbReference type="EMBL" id="CP050502">
    <property type="protein sequence ID" value="QOP57187.1"/>
    <property type="molecule type" value="Genomic_DNA"/>
</dbReference>
<dbReference type="InterPro" id="IPR014628">
    <property type="entry name" value="Man6P_isomerase_Firm_short"/>
</dbReference>
<dbReference type="AlphaFoldDB" id="A0AB36X747"/>
<gene>
    <name evidence="6" type="ORF">C0Q90_15370</name>
    <name evidence="7" type="ORF">HCJ88_15490</name>
</gene>
<comment type="similarity">
    <text evidence="3">Belongs to the mannose-6-phosphate isomerase type 1 family.</text>
</comment>
<keyword evidence="3 6" id="KW-0413">Isomerase</keyword>
<reference evidence="7 9" key="2">
    <citation type="submission" date="2020-03" db="EMBL/GenBank/DDBJ databases">
        <title>Complete genome sequence of Lactobacillus paracasei strain NFFJ04, isolated from animal feed.</title>
        <authorList>
            <person name="Jung J.Y."/>
        </authorList>
    </citation>
    <scope>NUCLEOTIDE SEQUENCE [LARGE SCALE GENOMIC DNA]</scope>
    <source>
        <strain evidence="7 9">NFFJ04</strain>
        <plasmid evidence="7 9">pLPCN-2</plasmid>
    </source>
</reference>
<evidence type="ECO:0000256" key="5">
    <source>
        <dbReference type="PIRSR" id="PIRSR036894-2"/>
    </source>
</evidence>
<dbReference type="RefSeq" id="WP_012491089.1">
    <property type="nucleotide sequence ID" value="NC_010999.1"/>
</dbReference>
<dbReference type="InterPro" id="IPR014710">
    <property type="entry name" value="RmlC-like_jellyroll"/>
</dbReference>
<sequence length="309" mass="33423">MLILTPFSAPRIWGTERLREYGADKSTTGSVYSVAGTDQLDVVALDTVNGDQSSLKTIVQSNPERFGLLPGEEYPIIVDMLGADADLSIQVHPTDQFARSQGLNYGKSESWVFLTAPTSGTVYSGLRNPQYKVQPDEFRSHPLTIVDEQPVEIGDYAFVPSGTVHAIRAGSLVYEIQQSTDITYRLYDYNRPGLNGQPRALDVEDALQNVVTTSKVQIQHWGATASVTEAAYHLSKLTISGKYDYVAPAGVATSVTVVAGAITVGDHTIHQGGSIIVPPGERTAIQGSATIIAATPRAYWREHTETISI</sequence>
<reference evidence="6 8" key="1">
    <citation type="journal article" date="2018" name="Genome Announc.">
        <title>Draft Genome Sequence of Lactobacillus paracasei DUP 13076, Which Exhibits Potent Antipathogenic Effects against Salmonella enterica Serovars Enteritidis, Typhimurium, and Heidelberg.</title>
        <authorList>
            <person name="Muyyarikkandy M.S."/>
            <person name="Alqahtani F.H."/>
            <person name="Mandoiu I."/>
            <person name="Amalaradjou M.A."/>
        </authorList>
    </citation>
    <scope>NUCLEOTIDE SEQUENCE [LARGE SCALE GENOMIC DNA]</scope>
    <source>
        <strain evidence="6 8">DUP 13076</strain>
    </source>
</reference>
<keyword evidence="7" id="KW-0614">Plasmid</keyword>
<dbReference type="Proteomes" id="UP000234512">
    <property type="component" value="Unassembled WGS sequence"/>
</dbReference>
<evidence type="ECO:0000256" key="1">
    <source>
        <dbReference type="ARBA" id="ARBA00022723"/>
    </source>
</evidence>
<dbReference type="GO" id="GO:0008270">
    <property type="term" value="F:zinc ion binding"/>
    <property type="evidence" value="ECO:0007669"/>
    <property type="project" value="UniProtKB-UniRule"/>
</dbReference>
<evidence type="ECO:0000256" key="2">
    <source>
        <dbReference type="ARBA" id="ARBA00022833"/>
    </source>
</evidence>
<comment type="cofactor">
    <cofactor evidence="4">
        <name>Zn(2+)</name>
        <dbReference type="ChEBI" id="CHEBI:29105"/>
    </cofactor>
    <text evidence="4">Binds 1 zinc ion per subunit.</text>
</comment>
<dbReference type="PIRSF" id="PIRSF036894">
    <property type="entry name" value="PMI_Firm_short"/>
    <property type="match status" value="1"/>
</dbReference>
<feature type="binding site" evidence="4">
    <location>
        <position position="165"/>
    </location>
    <ligand>
        <name>Zn(2+)</name>
        <dbReference type="ChEBI" id="CHEBI:29105"/>
    </ligand>
</feature>
<feature type="binding site" evidence="4">
    <location>
        <position position="109"/>
    </location>
    <ligand>
        <name>Zn(2+)</name>
        <dbReference type="ChEBI" id="CHEBI:29105"/>
    </ligand>
</feature>
<dbReference type="InterPro" id="IPR051804">
    <property type="entry name" value="Carb_Metab_Reg_Kinase/Isom"/>
</dbReference>
<evidence type="ECO:0000313" key="7">
    <source>
        <dbReference type="EMBL" id="QOP57187.1"/>
    </source>
</evidence>
<dbReference type="Proteomes" id="UP000593972">
    <property type="component" value="Plasmid pLPCN-2"/>
</dbReference>
<dbReference type="SUPFAM" id="SSF51182">
    <property type="entry name" value="RmlC-like cupins"/>
    <property type="match status" value="1"/>
</dbReference>
<evidence type="ECO:0000313" key="9">
    <source>
        <dbReference type="Proteomes" id="UP000593972"/>
    </source>
</evidence>
<keyword evidence="2 3" id="KW-0862">Zinc</keyword>